<protein>
    <submittedName>
        <fullName evidence="1">Uncharacterized protein</fullName>
    </submittedName>
</protein>
<sequence length="340" mass="38842">MSYTKTIRKTVRIPYSGSVSYGPSQNGGSVSYSGTVTEEIEVNVEVDTDPFEKSINDCNQSVGGLTEAVVATEVAQIASINTNAKKVSGAIIKGFFSTIRSEITQQIAELQSQVDATLIHLRGLAQRCVEKQKQMERDYNSIAKRYLKTFEDLNNELSNRIYELNKPAFTFCKQSNQQNNRTCENDLVSTVTIFAKEEAELVAQVSASVAKKRALDTIEKVNTFLQKQKQLEELINLNMLKESKNATTYTPICFIETENEQKQIDKKLYQQEFIPQMPTNELIDNFLKQNWYKLPEENTVQIERYFNIEVDNRYSNIDEHSSRVKAHILKMLQLNEIECI</sequence>
<dbReference type="Proteomes" id="UP000197007">
    <property type="component" value="Chromosome"/>
</dbReference>
<dbReference type="RefSeq" id="WP_088594302.1">
    <property type="nucleotide sequence ID" value="NZ_CP022022.1"/>
</dbReference>
<name>A0A1Z4BPR4_9FLAO</name>
<proteinExistence type="predicted"/>
<dbReference type="AlphaFoldDB" id="A0A1Z4BPR4"/>
<evidence type="ECO:0000313" key="2">
    <source>
        <dbReference type="Proteomes" id="UP000197007"/>
    </source>
</evidence>
<dbReference type="EMBL" id="CP022022">
    <property type="protein sequence ID" value="ASF43287.1"/>
    <property type="molecule type" value="Genomic_DNA"/>
</dbReference>
<accession>A0A1Z4BPR4</accession>
<reference evidence="2" key="1">
    <citation type="submission" date="2017-06" db="EMBL/GenBank/DDBJ databases">
        <title>Complete genome sequence of Capnocytophaga sp. KCOM 1579 (=ChDC OS43) isolated from a human refractory periapical abscess lesion.</title>
        <authorList>
            <person name="Kook J.-K."/>
            <person name="Park S.-N."/>
            <person name="Lim Y.K."/>
            <person name="Roh H."/>
        </authorList>
    </citation>
    <scope>NUCLEOTIDE SEQUENCE [LARGE SCALE GENOMIC DNA]</scope>
    <source>
        <strain evidence="2">ChDC OS43</strain>
    </source>
</reference>
<keyword evidence="2" id="KW-1185">Reference proteome</keyword>
<organism evidence="1 2">
    <name type="scientific">Capnocytophaga endodontalis</name>
    <dbReference type="NCBI Taxonomy" id="2708117"/>
    <lineage>
        <taxon>Bacteria</taxon>
        <taxon>Pseudomonadati</taxon>
        <taxon>Bacteroidota</taxon>
        <taxon>Flavobacteriia</taxon>
        <taxon>Flavobacteriales</taxon>
        <taxon>Flavobacteriaceae</taxon>
        <taxon>Capnocytophaga</taxon>
    </lineage>
</organism>
<gene>
    <name evidence="1" type="ORF">CBG49_09475</name>
</gene>
<evidence type="ECO:0000313" key="1">
    <source>
        <dbReference type="EMBL" id="ASF43287.1"/>
    </source>
</evidence>
<dbReference type="KEGG" id="capn:CBG49_09475"/>